<evidence type="ECO:0000313" key="1">
    <source>
        <dbReference type="EMBL" id="GAW25070.1"/>
    </source>
</evidence>
<protein>
    <submittedName>
        <fullName evidence="1">Uncharacterized protein</fullName>
    </submittedName>
</protein>
<dbReference type="EMBL" id="DF977446">
    <property type="protein sequence ID" value="GAW25070.1"/>
    <property type="molecule type" value="Genomic_DNA"/>
</dbReference>
<keyword evidence="2" id="KW-1185">Reference proteome</keyword>
<dbReference type="AlphaFoldDB" id="A0A1S8A5U1"/>
<gene>
    <name evidence="1" type="ORF">SAMD00023353_0103010</name>
</gene>
<accession>A0A1S8A5U1</accession>
<name>A0A1S8A5U1_ROSNE</name>
<dbReference type="Proteomes" id="UP000054516">
    <property type="component" value="Unassembled WGS sequence"/>
</dbReference>
<sequence length="86" mass="9471">MDASANINTAMQVVGNLQGPIILTAIPPPAAIRRHGWVGALEPEKHAIGAAVRRHCRGRGLGMAVYDSTDEYEKRKGLYELYKELR</sequence>
<reference evidence="1" key="1">
    <citation type="submission" date="2016-03" db="EMBL/GenBank/DDBJ databases">
        <title>Draft genome sequence of Rosellinia necatrix.</title>
        <authorList>
            <person name="Kanematsu S."/>
        </authorList>
    </citation>
    <scope>NUCLEOTIDE SEQUENCE [LARGE SCALE GENOMIC DNA]</scope>
    <source>
        <strain evidence="1">W97</strain>
    </source>
</reference>
<organism evidence="1">
    <name type="scientific">Rosellinia necatrix</name>
    <name type="common">White root-rot fungus</name>
    <dbReference type="NCBI Taxonomy" id="77044"/>
    <lineage>
        <taxon>Eukaryota</taxon>
        <taxon>Fungi</taxon>
        <taxon>Dikarya</taxon>
        <taxon>Ascomycota</taxon>
        <taxon>Pezizomycotina</taxon>
        <taxon>Sordariomycetes</taxon>
        <taxon>Xylariomycetidae</taxon>
        <taxon>Xylariales</taxon>
        <taxon>Xylariaceae</taxon>
        <taxon>Rosellinia</taxon>
    </lineage>
</organism>
<evidence type="ECO:0000313" key="2">
    <source>
        <dbReference type="Proteomes" id="UP000054516"/>
    </source>
</evidence>
<proteinExistence type="predicted"/>